<dbReference type="GO" id="GO:0005524">
    <property type="term" value="F:ATP binding"/>
    <property type="evidence" value="ECO:0007669"/>
    <property type="project" value="UniProtKB-UniRule"/>
</dbReference>
<evidence type="ECO:0000256" key="5">
    <source>
        <dbReference type="HAMAP-Rule" id="MF_00235"/>
    </source>
</evidence>
<keyword evidence="3 5" id="KW-0547">Nucleotide-binding</keyword>
<dbReference type="UniPathway" id="UPA00588">
    <property type="reaction ID" value="UER00649"/>
</dbReference>
<dbReference type="Pfam" id="PF00406">
    <property type="entry name" value="ADK"/>
    <property type="match status" value="1"/>
</dbReference>
<keyword evidence="4 5" id="KW-0418">Kinase</keyword>
<keyword evidence="5 7" id="KW-0067">ATP-binding</keyword>
<reference evidence="8 9" key="1">
    <citation type="journal article" date="2016" name="Nat. Commun.">
        <title>Thousands of microbial genomes shed light on interconnected biogeochemical processes in an aquifer system.</title>
        <authorList>
            <person name="Anantharaman K."/>
            <person name="Brown C.T."/>
            <person name="Hug L.A."/>
            <person name="Sharon I."/>
            <person name="Castelle C.J."/>
            <person name="Probst A.J."/>
            <person name="Thomas B.C."/>
            <person name="Singh A."/>
            <person name="Wilkins M.J."/>
            <person name="Karaoz U."/>
            <person name="Brodie E.L."/>
            <person name="Williams K.H."/>
            <person name="Hubbard S.S."/>
            <person name="Banfield J.F."/>
        </authorList>
    </citation>
    <scope>NUCLEOTIDE SEQUENCE [LARGE SCALE GENOMIC DNA]</scope>
</reference>
<comment type="function">
    <text evidence="5">Catalyzes the reversible transfer of the terminal phosphate group between ATP and AMP. Plays an important role in cellular energy homeostasis and in adenine nucleotide metabolism.</text>
</comment>
<organism evidence="8 9">
    <name type="scientific">candidate division WWE3 bacterium RIFCSPLOWO2_01_FULL_41_18</name>
    <dbReference type="NCBI Taxonomy" id="1802625"/>
    <lineage>
        <taxon>Bacteria</taxon>
        <taxon>Katanobacteria</taxon>
    </lineage>
</organism>
<dbReference type="InterPro" id="IPR027417">
    <property type="entry name" value="P-loop_NTPase"/>
</dbReference>
<dbReference type="EC" id="2.7.4.3" evidence="5 7"/>
<comment type="pathway">
    <text evidence="5">Purine metabolism; AMP biosynthesis via salvage pathway; AMP from ADP: step 1/1.</text>
</comment>
<evidence type="ECO:0000313" key="9">
    <source>
        <dbReference type="Proteomes" id="UP000176504"/>
    </source>
</evidence>
<feature type="binding site" evidence="5">
    <location>
        <begin position="10"/>
        <end position="15"/>
    </location>
    <ligand>
        <name>ATP</name>
        <dbReference type="ChEBI" id="CHEBI:30616"/>
    </ligand>
</feature>
<comment type="similarity">
    <text evidence="5 6">Belongs to the adenylate kinase family.</text>
</comment>
<dbReference type="HAMAP" id="MF_00235">
    <property type="entry name" value="Adenylate_kinase_Adk"/>
    <property type="match status" value="1"/>
</dbReference>
<feature type="binding site" evidence="5">
    <location>
        <position position="36"/>
    </location>
    <ligand>
        <name>AMP</name>
        <dbReference type="ChEBI" id="CHEBI:456215"/>
    </ligand>
</feature>
<accession>A0A1F4VD49</accession>
<comment type="subunit">
    <text evidence="5 7">Monomer.</text>
</comment>
<dbReference type="PRINTS" id="PR00094">
    <property type="entry name" value="ADENYLTKNASE"/>
</dbReference>
<proteinExistence type="inferred from homology"/>
<feature type="binding site" evidence="5">
    <location>
        <position position="161"/>
    </location>
    <ligand>
        <name>ATP</name>
        <dbReference type="ChEBI" id="CHEBI:30616"/>
    </ligand>
</feature>
<comment type="caution">
    <text evidence="8">The sequence shown here is derived from an EMBL/GenBank/DDBJ whole genome shotgun (WGS) entry which is preliminary data.</text>
</comment>
<dbReference type="Gene3D" id="3.40.50.300">
    <property type="entry name" value="P-loop containing nucleotide triphosphate hydrolases"/>
    <property type="match status" value="1"/>
</dbReference>
<keyword evidence="2 5" id="KW-0545">Nucleotide biosynthesis</keyword>
<sequence>MKITILGPQGSGKTTQAKLLANWLNAPLIDIGDLIRESCKVEADFNRQACSLMKEGKLVPDEYASEILKLRLSMNDCRNGYVLDGYPRSIEQLYMYDPYVSNVFFINISDKTAVNRLRARGRVDDTPEGIKNRLSWYHEKTSKVLDYYRGLGRLVEIDGEKDKEDVFNQITSHMNAS</sequence>
<comment type="catalytic activity">
    <reaction evidence="5 7">
        <text>AMP + ATP = 2 ADP</text>
        <dbReference type="Rhea" id="RHEA:12973"/>
        <dbReference type="ChEBI" id="CHEBI:30616"/>
        <dbReference type="ChEBI" id="CHEBI:456215"/>
        <dbReference type="ChEBI" id="CHEBI:456216"/>
        <dbReference type="EC" id="2.7.4.3"/>
    </reaction>
</comment>
<evidence type="ECO:0000256" key="6">
    <source>
        <dbReference type="RuleBase" id="RU003330"/>
    </source>
</evidence>
<gene>
    <name evidence="5" type="primary">adk</name>
    <name evidence="8" type="ORF">A3A78_04210</name>
</gene>
<evidence type="ECO:0000256" key="1">
    <source>
        <dbReference type="ARBA" id="ARBA00022679"/>
    </source>
</evidence>
<evidence type="ECO:0000256" key="2">
    <source>
        <dbReference type="ARBA" id="ARBA00022727"/>
    </source>
</evidence>
<dbReference type="PANTHER" id="PTHR23359">
    <property type="entry name" value="NUCLEOTIDE KINASE"/>
    <property type="match status" value="1"/>
</dbReference>
<comment type="caution">
    <text evidence="5">Lacks conserved residue(s) required for the propagation of feature annotation.</text>
</comment>
<dbReference type="EMBL" id="MEVI01000003">
    <property type="protein sequence ID" value="OGC55151.1"/>
    <property type="molecule type" value="Genomic_DNA"/>
</dbReference>
<keyword evidence="5" id="KW-0963">Cytoplasm</keyword>
<feature type="binding site" evidence="5">
    <location>
        <begin position="57"/>
        <end position="59"/>
    </location>
    <ligand>
        <name>AMP</name>
        <dbReference type="ChEBI" id="CHEBI:456215"/>
    </ligand>
</feature>
<dbReference type="SUPFAM" id="SSF52540">
    <property type="entry name" value="P-loop containing nucleoside triphosphate hydrolases"/>
    <property type="match status" value="1"/>
</dbReference>
<evidence type="ECO:0000256" key="3">
    <source>
        <dbReference type="ARBA" id="ARBA00022741"/>
    </source>
</evidence>
<dbReference type="InterPro" id="IPR033690">
    <property type="entry name" value="Adenylat_kinase_CS"/>
</dbReference>
<dbReference type="AlphaFoldDB" id="A0A1F4VD49"/>
<comment type="domain">
    <text evidence="5">Consists of three domains, a large central CORE domain and two small peripheral domains, NMPbind and LID, which undergo movements during catalysis. The LID domain closes over the site of phosphoryl transfer upon ATP binding. Assembling and dissambling the active center during each catalytic cycle provides an effective means to prevent ATP hydrolysis.</text>
</comment>
<dbReference type="InterPro" id="IPR000850">
    <property type="entry name" value="Adenylat/UMP-CMP_kin"/>
</dbReference>
<name>A0A1F4VD49_UNCKA</name>
<dbReference type="PROSITE" id="PS00113">
    <property type="entry name" value="ADENYLATE_KINASE"/>
    <property type="match status" value="1"/>
</dbReference>
<dbReference type="GO" id="GO:0044209">
    <property type="term" value="P:AMP salvage"/>
    <property type="evidence" value="ECO:0007669"/>
    <property type="project" value="UniProtKB-UniRule"/>
</dbReference>
<evidence type="ECO:0000256" key="4">
    <source>
        <dbReference type="ARBA" id="ARBA00022777"/>
    </source>
</evidence>
<feature type="binding site" evidence="5">
    <location>
        <position position="92"/>
    </location>
    <ligand>
        <name>AMP</name>
        <dbReference type="ChEBI" id="CHEBI:456215"/>
    </ligand>
</feature>
<feature type="binding site" evidence="5">
    <location>
        <position position="122"/>
    </location>
    <ligand>
        <name>AMP</name>
        <dbReference type="ChEBI" id="CHEBI:456215"/>
    </ligand>
</feature>
<protein>
    <recommendedName>
        <fullName evidence="5 7">Adenylate kinase</fullName>
        <shortName evidence="5">AK</shortName>
        <ecNumber evidence="5 7">2.7.4.3</ecNumber>
    </recommendedName>
    <alternativeName>
        <fullName evidence="5">ATP-AMP transphosphorylase</fullName>
    </alternativeName>
    <alternativeName>
        <fullName evidence="5">ATP:AMP phosphotransferase</fullName>
    </alternativeName>
    <alternativeName>
        <fullName evidence="5">Adenylate monophosphate kinase</fullName>
    </alternativeName>
</protein>
<feature type="binding site" evidence="5">
    <location>
        <position position="133"/>
    </location>
    <ligand>
        <name>AMP</name>
        <dbReference type="ChEBI" id="CHEBI:456215"/>
    </ligand>
</feature>
<evidence type="ECO:0000256" key="7">
    <source>
        <dbReference type="RuleBase" id="RU003331"/>
    </source>
</evidence>
<feature type="binding site" evidence="5">
    <location>
        <begin position="85"/>
        <end position="88"/>
    </location>
    <ligand>
        <name>AMP</name>
        <dbReference type="ChEBI" id="CHEBI:456215"/>
    </ligand>
</feature>
<feature type="region of interest" description="NMP" evidence="5">
    <location>
        <begin position="30"/>
        <end position="59"/>
    </location>
</feature>
<dbReference type="GO" id="GO:0005737">
    <property type="term" value="C:cytoplasm"/>
    <property type="evidence" value="ECO:0007669"/>
    <property type="project" value="UniProtKB-SubCell"/>
</dbReference>
<dbReference type="CDD" id="cd01428">
    <property type="entry name" value="ADK"/>
    <property type="match status" value="1"/>
</dbReference>
<keyword evidence="1 5" id="KW-0808">Transferase</keyword>
<dbReference type="GO" id="GO:0004017">
    <property type="term" value="F:AMP kinase activity"/>
    <property type="evidence" value="ECO:0007669"/>
    <property type="project" value="UniProtKB-UniRule"/>
</dbReference>
<feature type="binding site" evidence="5">
    <location>
        <position position="120"/>
    </location>
    <ligand>
        <name>ATP</name>
        <dbReference type="ChEBI" id="CHEBI:30616"/>
    </ligand>
</feature>
<evidence type="ECO:0000313" key="8">
    <source>
        <dbReference type="EMBL" id="OGC55151.1"/>
    </source>
</evidence>
<dbReference type="Proteomes" id="UP000176504">
    <property type="component" value="Unassembled WGS sequence"/>
</dbReference>
<comment type="subcellular location">
    <subcellularLocation>
        <location evidence="5 7">Cytoplasm</location>
    </subcellularLocation>
</comment>